<evidence type="ECO:0000313" key="25">
    <source>
        <dbReference type="Proteomes" id="UP000754750"/>
    </source>
</evidence>
<dbReference type="EC" id="2.4.99.28" evidence="19"/>
<dbReference type="GO" id="GO:0008360">
    <property type="term" value="P:regulation of cell shape"/>
    <property type="evidence" value="ECO:0007669"/>
    <property type="project" value="UniProtKB-KW"/>
</dbReference>
<evidence type="ECO:0000313" key="24">
    <source>
        <dbReference type="EMBL" id="MBE6833064.1"/>
    </source>
</evidence>
<evidence type="ECO:0000256" key="18">
    <source>
        <dbReference type="ARBA" id="ARBA00041418"/>
    </source>
</evidence>
<evidence type="ECO:0000256" key="19">
    <source>
        <dbReference type="ARBA" id="ARBA00044770"/>
    </source>
</evidence>
<dbReference type="Proteomes" id="UP000754750">
    <property type="component" value="Unassembled WGS sequence"/>
</dbReference>
<evidence type="ECO:0000256" key="10">
    <source>
        <dbReference type="ARBA" id="ARBA00022989"/>
    </source>
</evidence>
<evidence type="ECO:0000256" key="14">
    <source>
        <dbReference type="ARBA" id="ARBA00032370"/>
    </source>
</evidence>
<reference evidence="24" key="1">
    <citation type="submission" date="2019-04" db="EMBL/GenBank/DDBJ databases">
        <title>Evolution of Biomass-Degrading Anaerobic Consortia Revealed by Metagenomics.</title>
        <authorList>
            <person name="Peng X."/>
        </authorList>
    </citation>
    <scope>NUCLEOTIDE SEQUENCE</scope>
    <source>
        <strain evidence="24">SIG551</strain>
    </source>
</reference>
<dbReference type="InterPro" id="IPR001182">
    <property type="entry name" value="FtsW/RodA"/>
</dbReference>
<evidence type="ECO:0000256" key="20">
    <source>
        <dbReference type="ARBA" id="ARBA00049902"/>
    </source>
</evidence>
<dbReference type="PANTHER" id="PTHR30474:SF2">
    <property type="entry name" value="PEPTIDOGLYCAN GLYCOSYLTRANSFERASE FTSW-RELATED"/>
    <property type="match status" value="1"/>
</dbReference>
<evidence type="ECO:0000256" key="12">
    <source>
        <dbReference type="ARBA" id="ARBA00023306"/>
    </source>
</evidence>
<dbReference type="InterPro" id="IPR013437">
    <property type="entry name" value="FtsW"/>
</dbReference>
<feature type="transmembrane region" description="Helical" evidence="23">
    <location>
        <begin position="354"/>
        <end position="378"/>
    </location>
</feature>
<protein>
    <recommendedName>
        <fullName evidence="17">Probable peptidoglycan glycosyltransferase FtsW</fullName>
        <ecNumber evidence="19">2.4.99.28</ecNumber>
    </recommendedName>
    <alternativeName>
        <fullName evidence="18">Cell division protein FtsW</fullName>
    </alternativeName>
    <alternativeName>
        <fullName evidence="15">Cell wall polymerase</fullName>
    </alternativeName>
    <alternativeName>
        <fullName evidence="14">Peptidoglycan polymerase</fullName>
    </alternativeName>
</protein>
<evidence type="ECO:0000256" key="17">
    <source>
        <dbReference type="ARBA" id="ARBA00041185"/>
    </source>
</evidence>
<evidence type="ECO:0000256" key="11">
    <source>
        <dbReference type="ARBA" id="ARBA00023136"/>
    </source>
</evidence>
<dbReference type="GO" id="GO:0015648">
    <property type="term" value="F:lipid-linked peptidoglycan transporter activity"/>
    <property type="evidence" value="ECO:0007669"/>
    <property type="project" value="TreeGrafter"/>
</dbReference>
<keyword evidence="5" id="KW-0328">Glycosyltransferase</keyword>
<feature type="transmembrane region" description="Helical" evidence="23">
    <location>
        <begin position="91"/>
        <end position="110"/>
    </location>
</feature>
<sequence>MSGESRRNPVPKPRQQRKPYAEKSAPEPKQPASAKATPLTKRVRKKFRVFSVRSGLDMPFLFLVLVLVVIGLVMLFSASYAYAYYNYGNSYYFIIRQVAFAVLGVILMLLISYFDYHHLHRFAIPLLLVSYAFLVIVLFLPAVKGVHRWINLGLFGFQPSEIAKFAMTLCFAHLISINFKRMDTARYGVLPYVLLLGVTVLLLIREPHVSAAVIIIALAGMMLFIGGVPLRWFGAAFGVALAGIAYLVLFTSEFSYANDRVVAWLDPFTTEKNLLADTWQTRQSLYAIGSGGLLGLGLGQSRQKYLYLPEPQNDFIFAIVCEELGFIGALIIVILFALLVWRGVTISLKAKDKFGMLLGIGLTLQVGLQVVLNIAVITNTIPNTGISLPFFSYGGTSLVLLLAQMGVVLSISRTSAIEKT</sequence>
<evidence type="ECO:0000256" key="9">
    <source>
        <dbReference type="ARBA" id="ARBA00022984"/>
    </source>
</evidence>
<organism evidence="24 25">
    <name type="scientific">Faecalispora sporosphaeroides</name>
    <dbReference type="NCBI Taxonomy" id="1549"/>
    <lineage>
        <taxon>Bacteria</taxon>
        <taxon>Bacillati</taxon>
        <taxon>Bacillota</taxon>
        <taxon>Clostridia</taxon>
        <taxon>Eubacteriales</taxon>
        <taxon>Oscillospiraceae</taxon>
        <taxon>Faecalispora</taxon>
    </lineage>
</organism>
<evidence type="ECO:0000256" key="21">
    <source>
        <dbReference type="ARBA" id="ARBA00049966"/>
    </source>
</evidence>
<feature type="region of interest" description="Disordered" evidence="22">
    <location>
        <begin position="1"/>
        <end position="39"/>
    </location>
</feature>
<comment type="catalytic activity">
    <reaction evidence="20">
        <text>[GlcNAc-(1-&gt;4)-Mur2Ac(oyl-L-Ala-gamma-D-Glu-L-Lys-D-Ala-D-Ala)](n)-di-trans,octa-cis-undecaprenyl diphosphate + beta-D-GlcNAc-(1-&gt;4)-Mur2Ac(oyl-L-Ala-gamma-D-Glu-L-Lys-D-Ala-D-Ala)-di-trans,octa-cis-undecaprenyl diphosphate = [GlcNAc-(1-&gt;4)-Mur2Ac(oyl-L-Ala-gamma-D-Glu-L-Lys-D-Ala-D-Ala)](n+1)-di-trans,octa-cis-undecaprenyl diphosphate + di-trans,octa-cis-undecaprenyl diphosphate + H(+)</text>
        <dbReference type="Rhea" id="RHEA:23708"/>
        <dbReference type="Rhea" id="RHEA-COMP:9602"/>
        <dbReference type="Rhea" id="RHEA-COMP:9603"/>
        <dbReference type="ChEBI" id="CHEBI:15378"/>
        <dbReference type="ChEBI" id="CHEBI:58405"/>
        <dbReference type="ChEBI" id="CHEBI:60033"/>
        <dbReference type="ChEBI" id="CHEBI:78435"/>
        <dbReference type="EC" id="2.4.99.28"/>
    </reaction>
</comment>
<dbReference type="GO" id="GO:0071555">
    <property type="term" value="P:cell wall organization"/>
    <property type="evidence" value="ECO:0007669"/>
    <property type="project" value="UniProtKB-KW"/>
</dbReference>
<evidence type="ECO:0000256" key="1">
    <source>
        <dbReference type="ARBA" id="ARBA00004651"/>
    </source>
</evidence>
<dbReference type="Pfam" id="PF01098">
    <property type="entry name" value="FTSW_RODA_SPOVE"/>
    <property type="match status" value="1"/>
</dbReference>
<evidence type="ECO:0000256" key="4">
    <source>
        <dbReference type="ARBA" id="ARBA00022618"/>
    </source>
</evidence>
<keyword evidence="6" id="KW-0808">Transferase</keyword>
<accession>A0A928KWT1</accession>
<keyword evidence="8" id="KW-0133">Cell shape</keyword>
<evidence type="ECO:0000256" key="6">
    <source>
        <dbReference type="ARBA" id="ARBA00022679"/>
    </source>
</evidence>
<dbReference type="RefSeq" id="WP_020071879.1">
    <property type="nucleotide sequence ID" value="NZ_JBKWRC010000001.1"/>
</dbReference>
<evidence type="ECO:0000256" key="16">
    <source>
        <dbReference type="ARBA" id="ARBA00038053"/>
    </source>
</evidence>
<feature type="transmembrane region" description="Helical" evidence="23">
    <location>
        <begin position="390"/>
        <end position="411"/>
    </location>
</feature>
<keyword evidence="4" id="KW-0132">Cell division</keyword>
<dbReference type="EMBL" id="SVNY01000002">
    <property type="protein sequence ID" value="MBE6833064.1"/>
    <property type="molecule type" value="Genomic_DNA"/>
</dbReference>
<feature type="transmembrane region" description="Helical" evidence="23">
    <location>
        <begin position="60"/>
        <end position="85"/>
    </location>
</feature>
<keyword evidence="13" id="KW-0961">Cell wall biogenesis/degradation</keyword>
<dbReference type="NCBIfam" id="TIGR02614">
    <property type="entry name" value="ftsW"/>
    <property type="match status" value="1"/>
</dbReference>
<evidence type="ECO:0000256" key="22">
    <source>
        <dbReference type="SAM" id="MobiDB-lite"/>
    </source>
</evidence>
<keyword evidence="7 23" id="KW-0812">Transmembrane</keyword>
<keyword evidence="3" id="KW-1003">Cell membrane</keyword>
<evidence type="ECO:0000256" key="7">
    <source>
        <dbReference type="ARBA" id="ARBA00022692"/>
    </source>
</evidence>
<evidence type="ECO:0000256" key="3">
    <source>
        <dbReference type="ARBA" id="ARBA00022475"/>
    </source>
</evidence>
<dbReference type="GO" id="GO:0005886">
    <property type="term" value="C:plasma membrane"/>
    <property type="evidence" value="ECO:0007669"/>
    <property type="project" value="UniProtKB-SubCell"/>
</dbReference>
<feature type="transmembrane region" description="Helical" evidence="23">
    <location>
        <begin position="315"/>
        <end position="342"/>
    </location>
</feature>
<keyword evidence="11 23" id="KW-0472">Membrane</keyword>
<keyword evidence="10 23" id="KW-1133">Transmembrane helix</keyword>
<dbReference type="AlphaFoldDB" id="A0A928KWT1"/>
<evidence type="ECO:0000256" key="8">
    <source>
        <dbReference type="ARBA" id="ARBA00022960"/>
    </source>
</evidence>
<feature type="transmembrane region" description="Helical" evidence="23">
    <location>
        <begin position="210"/>
        <end position="228"/>
    </location>
</feature>
<comment type="function">
    <text evidence="21">Peptidoglycan polymerase that is essential for cell division.</text>
</comment>
<dbReference type="GO" id="GO:0051301">
    <property type="term" value="P:cell division"/>
    <property type="evidence" value="ECO:0007669"/>
    <property type="project" value="UniProtKB-KW"/>
</dbReference>
<feature type="transmembrane region" description="Helical" evidence="23">
    <location>
        <begin position="235"/>
        <end position="257"/>
    </location>
</feature>
<evidence type="ECO:0000256" key="5">
    <source>
        <dbReference type="ARBA" id="ARBA00022676"/>
    </source>
</evidence>
<dbReference type="GO" id="GO:0009252">
    <property type="term" value="P:peptidoglycan biosynthetic process"/>
    <property type="evidence" value="ECO:0007669"/>
    <property type="project" value="UniProtKB-KW"/>
</dbReference>
<evidence type="ECO:0000256" key="2">
    <source>
        <dbReference type="ARBA" id="ARBA00004752"/>
    </source>
</evidence>
<dbReference type="PANTHER" id="PTHR30474">
    <property type="entry name" value="CELL CYCLE PROTEIN"/>
    <property type="match status" value="1"/>
</dbReference>
<keyword evidence="12" id="KW-0131">Cell cycle</keyword>
<feature type="transmembrane region" description="Helical" evidence="23">
    <location>
        <begin position="162"/>
        <end position="179"/>
    </location>
</feature>
<comment type="caution">
    <text evidence="24">The sequence shown here is derived from an EMBL/GenBank/DDBJ whole genome shotgun (WGS) entry which is preliminary data.</text>
</comment>
<evidence type="ECO:0000256" key="23">
    <source>
        <dbReference type="SAM" id="Phobius"/>
    </source>
</evidence>
<comment type="pathway">
    <text evidence="2">Cell wall biogenesis; peptidoglycan biosynthesis.</text>
</comment>
<gene>
    <name evidence="24" type="primary">ftsW</name>
    <name evidence="24" type="ORF">E7512_05690</name>
</gene>
<name>A0A928KWT1_9FIRM</name>
<comment type="similarity">
    <text evidence="16">Belongs to the SEDS family. FtsW subfamily.</text>
</comment>
<dbReference type="GO" id="GO:0008955">
    <property type="term" value="F:peptidoglycan glycosyltransferase activity"/>
    <property type="evidence" value="ECO:0007669"/>
    <property type="project" value="UniProtKB-EC"/>
</dbReference>
<feature type="transmembrane region" description="Helical" evidence="23">
    <location>
        <begin position="186"/>
        <end position="204"/>
    </location>
</feature>
<feature type="transmembrane region" description="Helical" evidence="23">
    <location>
        <begin position="122"/>
        <end position="142"/>
    </location>
</feature>
<proteinExistence type="inferred from homology"/>
<evidence type="ECO:0000256" key="15">
    <source>
        <dbReference type="ARBA" id="ARBA00033270"/>
    </source>
</evidence>
<evidence type="ECO:0000256" key="13">
    <source>
        <dbReference type="ARBA" id="ARBA00023316"/>
    </source>
</evidence>
<comment type="subcellular location">
    <subcellularLocation>
        <location evidence="1">Cell membrane</location>
        <topology evidence="1">Multi-pass membrane protein</topology>
    </subcellularLocation>
</comment>
<dbReference type="GO" id="GO:0032153">
    <property type="term" value="C:cell division site"/>
    <property type="evidence" value="ECO:0007669"/>
    <property type="project" value="TreeGrafter"/>
</dbReference>
<keyword evidence="9" id="KW-0573">Peptidoglycan synthesis</keyword>